<dbReference type="EMBL" id="CP033169">
    <property type="protein sequence ID" value="AYO31140.1"/>
    <property type="molecule type" value="Genomic_DNA"/>
</dbReference>
<dbReference type="EC" id="1.17.99.6" evidence="10"/>
<dbReference type="Pfam" id="PF13484">
    <property type="entry name" value="Fer4_16"/>
    <property type="match status" value="1"/>
</dbReference>
<dbReference type="InterPro" id="IPR013542">
    <property type="entry name" value="QueG_DUF1730"/>
</dbReference>
<keyword evidence="2" id="KW-0963">Cytoplasm</keyword>
<gene>
    <name evidence="10" type="primary">queG</name>
    <name evidence="10" type="ORF">D2962_11490</name>
</gene>
<dbReference type="Pfam" id="PF08331">
    <property type="entry name" value="QueG_DUF1730"/>
    <property type="match status" value="1"/>
</dbReference>
<keyword evidence="3" id="KW-0819">tRNA processing</keyword>
<keyword evidence="6 10" id="KW-0560">Oxidoreductase</keyword>
<dbReference type="PANTHER" id="PTHR30002">
    <property type="entry name" value="EPOXYQUEUOSINE REDUCTASE"/>
    <property type="match status" value="1"/>
</dbReference>
<organism evidence="10 11">
    <name type="scientific">Biomaibacter acetigenes</name>
    <dbReference type="NCBI Taxonomy" id="2316383"/>
    <lineage>
        <taxon>Bacteria</taxon>
        <taxon>Bacillati</taxon>
        <taxon>Bacillota</taxon>
        <taxon>Clostridia</taxon>
        <taxon>Thermosediminibacterales</taxon>
        <taxon>Tepidanaerobacteraceae</taxon>
        <taxon>Biomaibacter</taxon>
    </lineage>
</organism>
<evidence type="ECO:0000256" key="2">
    <source>
        <dbReference type="ARBA" id="ARBA00022490"/>
    </source>
</evidence>
<dbReference type="PROSITE" id="PS51379">
    <property type="entry name" value="4FE4S_FER_2"/>
    <property type="match status" value="1"/>
</dbReference>
<dbReference type="NCBIfam" id="TIGR00276">
    <property type="entry name" value="tRNA epoxyqueuosine(34) reductase QueG"/>
    <property type="match status" value="1"/>
</dbReference>
<dbReference type="KEGG" id="bacg:D2962_11490"/>
<keyword evidence="7" id="KW-0408">Iron</keyword>
<feature type="domain" description="4Fe-4S ferredoxin-type" evidence="9">
    <location>
        <begin position="173"/>
        <end position="205"/>
    </location>
</feature>
<sequence length="350" mass="39550">MGLKEDIKKFAKDIGLDAVGFASAEPFLEEKKILEQKKAKGLLSPFEEQDIEQRCYPEKLLPGARTIICFAMGYLINPYRPVETGLKGPLFGKISRYALVKDYHYVLMDKLKAVIEFISKRKQGRFMIFVDTGSLMDKAAARRAGIGWIGENTCLFTPDLGSWVFLGEILTDIEIEPDEPARDLCDHCGRCVKACPTGALMAPFQINPHHCLSYITQIRGSLPEEFRKPMGSRIFGCDTCQEACPKNNSVRIPHHPEFVPDQPLTSNLLKLATIDKRDFERIFKPTAAGWRGRNVLRRNAICALGNMGKGETDKENVMLLLKKLACDPSEMIREQAGWSFEQLLSSRRRY</sequence>
<dbReference type="GO" id="GO:0046872">
    <property type="term" value="F:metal ion binding"/>
    <property type="evidence" value="ECO:0007669"/>
    <property type="project" value="UniProtKB-KW"/>
</dbReference>
<evidence type="ECO:0000256" key="3">
    <source>
        <dbReference type="ARBA" id="ARBA00022694"/>
    </source>
</evidence>
<evidence type="ECO:0000256" key="5">
    <source>
        <dbReference type="ARBA" id="ARBA00022785"/>
    </source>
</evidence>
<dbReference type="InterPro" id="IPR017900">
    <property type="entry name" value="4Fe4S_Fe_S_CS"/>
</dbReference>
<dbReference type="InterPro" id="IPR017896">
    <property type="entry name" value="4Fe4S_Fe-S-bd"/>
</dbReference>
<dbReference type="GO" id="GO:0051539">
    <property type="term" value="F:4 iron, 4 sulfur cluster binding"/>
    <property type="evidence" value="ECO:0007669"/>
    <property type="project" value="UniProtKB-KW"/>
</dbReference>
<dbReference type="GO" id="GO:0008616">
    <property type="term" value="P:tRNA queuosine(34) biosynthetic process"/>
    <property type="evidence" value="ECO:0007669"/>
    <property type="project" value="UniProtKB-KW"/>
</dbReference>
<evidence type="ECO:0000256" key="6">
    <source>
        <dbReference type="ARBA" id="ARBA00023002"/>
    </source>
</evidence>
<dbReference type="RefSeq" id="WP_120766203.1">
    <property type="nucleotide sequence ID" value="NZ_CP033169.1"/>
</dbReference>
<dbReference type="AlphaFoldDB" id="A0A3G2R6Q5"/>
<keyword evidence="1" id="KW-0004">4Fe-4S</keyword>
<dbReference type="PANTHER" id="PTHR30002:SF4">
    <property type="entry name" value="EPOXYQUEUOSINE REDUCTASE"/>
    <property type="match status" value="1"/>
</dbReference>
<evidence type="ECO:0000256" key="8">
    <source>
        <dbReference type="ARBA" id="ARBA00023014"/>
    </source>
</evidence>
<keyword evidence="11" id="KW-1185">Reference proteome</keyword>
<dbReference type="Gene3D" id="3.30.70.20">
    <property type="match status" value="1"/>
</dbReference>
<dbReference type="InterPro" id="IPR004453">
    <property type="entry name" value="QueG"/>
</dbReference>
<dbReference type="SUPFAM" id="SSF46548">
    <property type="entry name" value="alpha-helical ferredoxin"/>
    <property type="match status" value="1"/>
</dbReference>
<evidence type="ECO:0000259" key="9">
    <source>
        <dbReference type="PROSITE" id="PS51379"/>
    </source>
</evidence>
<keyword evidence="8" id="KW-0411">Iron-sulfur</keyword>
<evidence type="ECO:0000313" key="11">
    <source>
        <dbReference type="Proteomes" id="UP000280960"/>
    </source>
</evidence>
<reference evidence="10 11" key="1">
    <citation type="submission" date="2018-10" db="EMBL/GenBank/DDBJ databases">
        <authorList>
            <person name="Zhang X."/>
        </authorList>
    </citation>
    <scope>NUCLEOTIDE SEQUENCE [LARGE SCALE GENOMIC DNA]</scope>
    <source>
        <strain evidence="10 11">SK-G1</strain>
    </source>
</reference>
<dbReference type="Proteomes" id="UP000280960">
    <property type="component" value="Chromosome"/>
</dbReference>
<protein>
    <submittedName>
        <fullName evidence="10">tRNA epoxyqueuosine(34) reductase QueG</fullName>
        <ecNumber evidence="10">1.17.99.6</ecNumber>
    </submittedName>
</protein>
<keyword evidence="4" id="KW-0479">Metal-binding</keyword>
<proteinExistence type="predicted"/>
<evidence type="ECO:0000256" key="1">
    <source>
        <dbReference type="ARBA" id="ARBA00022485"/>
    </source>
</evidence>
<accession>A0A3G2R6Q5</accession>
<dbReference type="PROSITE" id="PS00198">
    <property type="entry name" value="4FE4S_FER_1"/>
    <property type="match status" value="1"/>
</dbReference>
<evidence type="ECO:0000313" key="10">
    <source>
        <dbReference type="EMBL" id="AYO31140.1"/>
    </source>
</evidence>
<name>A0A3G2R6Q5_9FIRM</name>
<keyword evidence="5" id="KW-0671">Queuosine biosynthesis</keyword>
<evidence type="ECO:0000256" key="4">
    <source>
        <dbReference type="ARBA" id="ARBA00022723"/>
    </source>
</evidence>
<dbReference type="GO" id="GO:0052693">
    <property type="term" value="F:epoxyqueuosine reductase activity"/>
    <property type="evidence" value="ECO:0007669"/>
    <property type="project" value="UniProtKB-EC"/>
</dbReference>
<evidence type="ECO:0000256" key="7">
    <source>
        <dbReference type="ARBA" id="ARBA00023004"/>
    </source>
</evidence>